<dbReference type="PANTHER" id="PTHR39535">
    <property type="entry name" value="SPORULATION-DELAYING PROTEIN SDPB"/>
    <property type="match status" value="1"/>
</dbReference>
<evidence type="ECO:0000256" key="6">
    <source>
        <dbReference type="SAM" id="Phobius"/>
    </source>
</evidence>
<evidence type="ECO:0000256" key="1">
    <source>
        <dbReference type="ARBA" id="ARBA00004127"/>
    </source>
</evidence>
<evidence type="ECO:0000256" key="2">
    <source>
        <dbReference type="ARBA" id="ARBA00022692"/>
    </source>
</evidence>
<gene>
    <name evidence="8" type="ORF">GCM10009757_34110</name>
</gene>
<evidence type="ECO:0000256" key="3">
    <source>
        <dbReference type="ARBA" id="ARBA00022989"/>
    </source>
</evidence>
<organism evidence="8 9">
    <name type="scientific">Streptomyces cheonanensis</name>
    <dbReference type="NCBI Taxonomy" id="312720"/>
    <lineage>
        <taxon>Bacteria</taxon>
        <taxon>Bacillati</taxon>
        <taxon>Actinomycetota</taxon>
        <taxon>Actinomycetes</taxon>
        <taxon>Kitasatosporales</taxon>
        <taxon>Streptomycetaceae</taxon>
        <taxon>Streptomyces</taxon>
    </lineage>
</organism>
<feature type="domain" description="HTTM-like" evidence="7">
    <location>
        <begin position="4"/>
        <end position="282"/>
    </location>
</feature>
<dbReference type="EMBL" id="BAAANQ010000006">
    <property type="protein sequence ID" value="GAA2056354.1"/>
    <property type="molecule type" value="Genomic_DNA"/>
</dbReference>
<evidence type="ECO:0000313" key="8">
    <source>
        <dbReference type="EMBL" id="GAA2056354.1"/>
    </source>
</evidence>
<evidence type="ECO:0000256" key="5">
    <source>
        <dbReference type="SAM" id="MobiDB-lite"/>
    </source>
</evidence>
<keyword evidence="9" id="KW-1185">Reference proteome</keyword>
<dbReference type="RefSeq" id="WP_019433502.1">
    <property type="nucleotide sequence ID" value="NZ_BAAANQ010000006.1"/>
</dbReference>
<dbReference type="InterPro" id="IPR023894">
    <property type="entry name" value="Sporulation_SdpB"/>
</dbReference>
<proteinExistence type="predicted"/>
<keyword evidence="3 6" id="KW-1133">Transmembrane helix</keyword>
<feature type="transmembrane region" description="Helical" evidence="6">
    <location>
        <begin position="68"/>
        <end position="84"/>
    </location>
</feature>
<comment type="subcellular location">
    <subcellularLocation>
        <location evidence="1">Endomembrane system</location>
        <topology evidence="1">Multi-pass membrane protein</topology>
    </subcellularLocation>
</comment>
<accession>A0ABP5GVA2</accession>
<dbReference type="InterPro" id="IPR011020">
    <property type="entry name" value="HTTM-like"/>
</dbReference>
<dbReference type="NCBIfam" id="TIGR04033">
    <property type="entry name" value="export_SdpB"/>
    <property type="match status" value="1"/>
</dbReference>
<feature type="region of interest" description="Disordered" evidence="5">
    <location>
        <begin position="290"/>
        <end position="315"/>
    </location>
</feature>
<dbReference type="Proteomes" id="UP001403094">
    <property type="component" value="Unassembled WGS sequence"/>
</dbReference>
<feature type="transmembrane region" description="Helical" evidence="6">
    <location>
        <begin position="96"/>
        <end position="121"/>
    </location>
</feature>
<dbReference type="SMART" id="SM00752">
    <property type="entry name" value="HTTM"/>
    <property type="match status" value="1"/>
</dbReference>
<protein>
    <submittedName>
        <fullName evidence="8">Membrane protein</fullName>
    </submittedName>
</protein>
<name>A0ABP5GVA2_9ACTN</name>
<keyword evidence="2 6" id="KW-0812">Transmembrane</keyword>
<dbReference type="InterPro" id="IPR052964">
    <property type="entry name" value="Sporulation_signal_mat"/>
</dbReference>
<evidence type="ECO:0000256" key="4">
    <source>
        <dbReference type="ARBA" id="ARBA00023136"/>
    </source>
</evidence>
<dbReference type="Pfam" id="PF05090">
    <property type="entry name" value="HTTM"/>
    <property type="match status" value="1"/>
</dbReference>
<dbReference type="PANTHER" id="PTHR39535:SF2">
    <property type="entry name" value="HTTM DOMAIN-CONTAINING PROTEIN"/>
    <property type="match status" value="1"/>
</dbReference>
<feature type="transmembrane region" description="Helical" evidence="6">
    <location>
        <begin position="216"/>
        <end position="237"/>
    </location>
</feature>
<sequence length="315" mass="34332">MLTRVPVPWTNAYGIARTLIALGTAGTLLFSSSATLFRPVATLGDHPRCEGLGSAGAFCLVPREHLGWMQWACVIILLITASGWRPRLTALPHAYVAFSVFTGISLVDGGDQLAAILALLLTLPALGDPRRWHWHPLPEDPTPATPSRRAWALAGVSALVMVRLQMSFVYFQASIAKLPHAEWADGSGMYYWANGLSFGAPHWMRPVTEPLVSHPWGTALLTWIPLFIEIALAATLLIPQRYRWHLLAAGLSFHFCIATMMGLWSFALTMWGGLFLLCLPLGGALHRTPKETSETAADPAEENMKPNLAATASHP</sequence>
<feature type="transmembrane region" description="Helical" evidence="6">
    <location>
        <begin position="12"/>
        <end position="30"/>
    </location>
</feature>
<comment type="caution">
    <text evidence="8">The sequence shown here is derived from an EMBL/GenBank/DDBJ whole genome shotgun (WGS) entry which is preliminary data.</text>
</comment>
<keyword evidence="4 6" id="KW-0472">Membrane</keyword>
<reference evidence="9" key="1">
    <citation type="journal article" date="2019" name="Int. J. Syst. Evol. Microbiol.">
        <title>The Global Catalogue of Microorganisms (GCM) 10K type strain sequencing project: providing services to taxonomists for standard genome sequencing and annotation.</title>
        <authorList>
            <consortium name="The Broad Institute Genomics Platform"/>
            <consortium name="The Broad Institute Genome Sequencing Center for Infectious Disease"/>
            <person name="Wu L."/>
            <person name="Ma J."/>
        </authorList>
    </citation>
    <scope>NUCLEOTIDE SEQUENCE [LARGE SCALE GENOMIC DNA]</scope>
    <source>
        <strain evidence="9">JCM 14549</strain>
    </source>
</reference>
<feature type="transmembrane region" description="Helical" evidence="6">
    <location>
        <begin position="244"/>
        <end position="262"/>
    </location>
</feature>
<dbReference type="InterPro" id="IPR053934">
    <property type="entry name" value="HTTM_dom"/>
</dbReference>
<evidence type="ECO:0000313" key="9">
    <source>
        <dbReference type="Proteomes" id="UP001403094"/>
    </source>
</evidence>
<evidence type="ECO:0000259" key="7">
    <source>
        <dbReference type="SMART" id="SM00752"/>
    </source>
</evidence>